<reference evidence="2" key="1">
    <citation type="journal article" date="2013" name="Science">
        <title>The Amborella genome and the evolution of flowering plants.</title>
        <authorList>
            <consortium name="Amborella Genome Project"/>
        </authorList>
    </citation>
    <scope>NUCLEOTIDE SEQUENCE [LARGE SCALE GENOMIC DNA]</scope>
</reference>
<organism evidence="1 2">
    <name type="scientific">Amborella trichopoda</name>
    <dbReference type="NCBI Taxonomy" id="13333"/>
    <lineage>
        <taxon>Eukaryota</taxon>
        <taxon>Viridiplantae</taxon>
        <taxon>Streptophyta</taxon>
        <taxon>Embryophyta</taxon>
        <taxon>Tracheophyta</taxon>
        <taxon>Spermatophyta</taxon>
        <taxon>Magnoliopsida</taxon>
        <taxon>Amborellales</taxon>
        <taxon>Amborellaceae</taxon>
        <taxon>Amborella</taxon>
    </lineage>
</organism>
<proteinExistence type="predicted"/>
<dbReference type="Gramene" id="ERN03619">
    <property type="protein sequence ID" value="ERN03619"/>
    <property type="gene ID" value="AMTR_s00042p00220270"/>
</dbReference>
<gene>
    <name evidence="1" type="ORF">AMTR_s00042p00220270</name>
</gene>
<dbReference type="Proteomes" id="UP000017836">
    <property type="component" value="Unassembled WGS sequence"/>
</dbReference>
<name>W1P7G4_AMBTC</name>
<dbReference type="EMBL" id="KI394353">
    <property type="protein sequence ID" value="ERN03619.1"/>
    <property type="molecule type" value="Genomic_DNA"/>
</dbReference>
<sequence length="142" mass="15646">MVKSSGGRNVAKARVSNLSEQVLGKGNLQGSFAIFEFVETVFSKEHLEPTIAERHAGLGFWLSPPPSALLIPEPRLLRSPSPSALPTSGPGISWSQYSSNPWAWVFLVSISKQYPNSYFLTKKKVITYSATRDTQHLLSIDI</sequence>
<evidence type="ECO:0000313" key="2">
    <source>
        <dbReference type="Proteomes" id="UP000017836"/>
    </source>
</evidence>
<evidence type="ECO:0000313" key="1">
    <source>
        <dbReference type="EMBL" id="ERN03619.1"/>
    </source>
</evidence>
<accession>W1P7G4</accession>
<dbReference type="AlphaFoldDB" id="W1P7G4"/>
<protein>
    <submittedName>
        <fullName evidence="1">Uncharacterized protein</fullName>
    </submittedName>
</protein>
<dbReference type="HOGENOM" id="CLU_1799067_0_0_1"/>
<keyword evidence="2" id="KW-1185">Reference proteome</keyword>